<feature type="repeat" description="ANK" evidence="3">
    <location>
        <begin position="439"/>
        <end position="471"/>
    </location>
</feature>
<feature type="domain" description="Clr5" evidence="5">
    <location>
        <begin position="1"/>
        <end position="53"/>
    </location>
</feature>
<protein>
    <recommendedName>
        <fullName evidence="5">Clr5 domain-containing protein</fullName>
    </recommendedName>
</protein>
<dbReference type="PROSITE" id="PS50297">
    <property type="entry name" value="ANK_REP_REGION"/>
    <property type="match status" value="5"/>
</dbReference>
<accession>A0A067MAZ8</accession>
<dbReference type="SUPFAM" id="SSF48403">
    <property type="entry name" value="Ankyrin repeat"/>
    <property type="match status" value="1"/>
</dbReference>
<dbReference type="Pfam" id="PF12796">
    <property type="entry name" value="Ank_2"/>
    <property type="match status" value="2"/>
</dbReference>
<dbReference type="InterPro" id="IPR002110">
    <property type="entry name" value="Ankyrin_rpt"/>
</dbReference>
<evidence type="ECO:0000256" key="3">
    <source>
        <dbReference type="PROSITE-ProRule" id="PRU00023"/>
    </source>
</evidence>
<feature type="repeat" description="ANK" evidence="3">
    <location>
        <begin position="285"/>
        <end position="318"/>
    </location>
</feature>
<feature type="repeat" description="ANK" evidence="3">
    <location>
        <begin position="405"/>
        <end position="438"/>
    </location>
</feature>
<proteinExistence type="predicted"/>
<evidence type="ECO:0000256" key="1">
    <source>
        <dbReference type="ARBA" id="ARBA00022737"/>
    </source>
</evidence>
<feature type="repeat" description="ANK" evidence="3">
    <location>
        <begin position="215"/>
        <end position="247"/>
    </location>
</feature>
<dbReference type="AlphaFoldDB" id="A0A067MAZ8"/>
<sequence length="570" mass="61999">MVKPWETYKELIHEHYIVQNKTLEEVRKLLKDEHGFEASERAYKNMLDKWSYFKHKRRQKPTTFGVQRSVRSSRSNSSGGDDIFINVTGDPSAVGSRRNEGAARSPSSPHPSSGPPSQASSPTHPHASRSGESADAALSDDSDKPSWQVLRQAIKVAVDLSLRSPASSDAGPSSPASWLEKIITTSGNLNDWVVPEKGFLKSSGDVDGWATEEVSGKAPLHLAIMHRATLMIEYLIDAGADVNVRDKDGNSPLHVGLRYHAWDHEPSLVRRLLQAGADANSHSGNGLSPLHVAIQHHASLPTIDLLLKAGASIHAKDRQGFTPLAFAICCRASESDLQRIGLDEEEIQLRAVAAVQLLLEHGADPNARTAFELSPLETAIRRRAPDAILRSLLQANADVNARDMCGLSPLDLAIMSNAPHTTIGYLLQAGAHFDTQNAAGESPLHRAISQGAWWTVDLLLEAGALVNVTTVEGNTPLHMVARVNDLSDAGLIVTALLNAGAEVDARNVNGHTPLAEFIISRLDHRLAGGRYMDRFYVVVQKLLEAGADRSVFDAAMTTRRRPDYEPETML</sequence>
<dbReference type="InParanoid" id="A0A067MAZ8"/>
<keyword evidence="2 3" id="KW-0040">ANK repeat</keyword>
<dbReference type="InterPro" id="IPR051637">
    <property type="entry name" value="Ank_repeat_dom-contain_49"/>
</dbReference>
<keyword evidence="1" id="KW-0677">Repeat</keyword>
<dbReference type="SMART" id="SM00248">
    <property type="entry name" value="ANK"/>
    <property type="match status" value="9"/>
</dbReference>
<dbReference type="STRING" id="930990.A0A067MAZ8"/>
<dbReference type="Proteomes" id="UP000027195">
    <property type="component" value="Unassembled WGS sequence"/>
</dbReference>
<reference evidence="7" key="1">
    <citation type="journal article" date="2014" name="Proc. Natl. Acad. Sci. U.S.A.">
        <title>Extensive sampling of basidiomycete genomes demonstrates inadequacy of the white-rot/brown-rot paradigm for wood decay fungi.</title>
        <authorList>
            <person name="Riley R."/>
            <person name="Salamov A.A."/>
            <person name="Brown D.W."/>
            <person name="Nagy L.G."/>
            <person name="Floudas D."/>
            <person name="Held B.W."/>
            <person name="Levasseur A."/>
            <person name="Lombard V."/>
            <person name="Morin E."/>
            <person name="Otillar R."/>
            <person name="Lindquist E.A."/>
            <person name="Sun H."/>
            <person name="LaButti K.M."/>
            <person name="Schmutz J."/>
            <person name="Jabbour D."/>
            <person name="Luo H."/>
            <person name="Baker S.E."/>
            <person name="Pisabarro A.G."/>
            <person name="Walton J.D."/>
            <person name="Blanchette R.A."/>
            <person name="Henrissat B."/>
            <person name="Martin F."/>
            <person name="Cullen D."/>
            <person name="Hibbett D.S."/>
            <person name="Grigoriev I.V."/>
        </authorList>
    </citation>
    <scope>NUCLEOTIDE SEQUENCE [LARGE SCALE GENOMIC DNA]</scope>
    <source>
        <strain evidence="7">FD-172 SS1</strain>
    </source>
</reference>
<dbReference type="PANTHER" id="PTHR24180">
    <property type="entry name" value="CYCLIN-DEPENDENT KINASE INHIBITOR 2C-RELATED"/>
    <property type="match status" value="1"/>
</dbReference>
<dbReference type="Gene3D" id="1.25.40.20">
    <property type="entry name" value="Ankyrin repeat-containing domain"/>
    <property type="match status" value="3"/>
</dbReference>
<organism evidence="6 7">
    <name type="scientific">Botryobasidium botryosum (strain FD-172 SS1)</name>
    <dbReference type="NCBI Taxonomy" id="930990"/>
    <lineage>
        <taxon>Eukaryota</taxon>
        <taxon>Fungi</taxon>
        <taxon>Dikarya</taxon>
        <taxon>Basidiomycota</taxon>
        <taxon>Agaricomycotina</taxon>
        <taxon>Agaricomycetes</taxon>
        <taxon>Cantharellales</taxon>
        <taxon>Botryobasidiaceae</taxon>
        <taxon>Botryobasidium</taxon>
    </lineage>
</organism>
<feature type="repeat" description="ANK" evidence="3">
    <location>
        <begin position="248"/>
        <end position="284"/>
    </location>
</feature>
<dbReference type="Pfam" id="PF14420">
    <property type="entry name" value="Clr5"/>
    <property type="match status" value="1"/>
</dbReference>
<keyword evidence="7" id="KW-1185">Reference proteome</keyword>
<feature type="region of interest" description="Disordered" evidence="4">
    <location>
        <begin position="61"/>
        <end position="144"/>
    </location>
</feature>
<dbReference type="EMBL" id="KL198083">
    <property type="protein sequence ID" value="KDQ09057.1"/>
    <property type="molecule type" value="Genomic_DNA"/>
</dbReference>
<dbReference type="InterPro" id="IPR036770">
    <property type="entry name" value="Ankyrin_rpt-contain_sf"/>
</dbReference>
<dbReference type="PANTHER" id="PTHR24180:SF45">
    <property type="entry name" value="POLY [ADP-RIBOSE] POLYMERASE TANKYRASE"/>
    <property type="match status" value="1"/>
</dbReference>
<feature type="compositionally biased region" description="Low complexity" evidence="4">
    <location>
        <begin position="68"/>
        <end position="78"/>
    </location>
</feature>
<dbReference type="InterPro" id="IPR025676">
    <property type="entry name" value="Clr5_dom"/>
</dbReference>
<dbReference type="Pfam" id="PF13637">
    <property type="entry name" value="Ank_4"/>
    <property type="match status" value="1"/>
</dbReference>
<dbReference type="Pfam" id="PF00023">
    <property type="entry name" value="Ank"/>
    <property type="match status" value="1"/>
</dbReference>
<evidence type="ECO:0000313" key="7">
    <source>
        <dbReference type="Proteomes" id="UP000027195"/>
    </source>
</evidence>
<evidence type="ECO:0000256" key="4">
    <source>
        <dbReference type="SAM" id="MobiDB-lite"/>
    </source>
</evidence>
<evidence type="ECO:0000256" key="2">
    <source>
        <dbReference type="ARBA" id="ARBA00023043"/>
    </source>
</evidence>
<dbReference type="OrthoDB" id="194358at2759"/>
<evidence type="ECO:0000313" key="6">
    <source>
        <dbReference type="EMBL" id="KDQ09057.1"/>
    </source>
</evidence>
<name>A0A067MAZ8_BOTB1</name>
<gene>
    <name evidence="6" type="ORF">BOTBODRAFT_47877</name>
</gene>
<feature type="repeat" description="ANK" evidence="3">
    <location>
        <begin position="371"/>
        <end position="404"/>
    </location>
</feature>
<feature type="repeat" description="ANK" evidence="3">
    <location>
        <begin position="472"/>
        <end position="508"/>
    </location>
</feature>
<evidence type="ECO:0000259" key="5">
    <source>
        <dbReference type="Pfam" id="PF14420"/>
    </source>
</evidence>
<dbReference type="HOGENOM" id="CLU_441457_0_0_1"/>
<dbReference type="PROSITE" id="PS50088">
    <property type="entry name" value="ANK_REPEAT"/>
    <property type="match status" value="7"/>
</dbReference>